<feature type="compositionally biased region" description="Low complexity" evidence="7">
    <location>
        <begin position="487"/>
        <end position="507"/>
    </location>
</feature>
<keyword evidence="5 8" id="KW-1133">Transmembrane helix</keyword>
<dbReference type="EMBL" id="CYKH01000689">
    <property type="protein sequence ID" value="CUI14183.1"/>
    <property type="molecule type" value="Genomic_DNA"/>
</dbReference>
<dbReference type="PANTHER" id="PTHR48064:SF6">
    <property type="entry name" value="RECEPTOR-LIKE PROTEIN KINASE 2"/>
    <property type="match status" value="1"/>
</dbReference>
<sequence>MKCMKVLPCLIDIQRTIANRAEGERGRERGTKLTLTQRGMLLFPLLVAFIPIFCLSAPPANSMCTCQNASFNTLMDFYNATNGGRWYDRGGWGTPCTTWVGVTCSGGNVTQIYFYSNGLSGTLPNSMSNLTSLESISLQYNALSGTLPASWVLLCNLTTIDVSFNSLTGPLPESWASLPNLTALKLQYNSLNGTLPAAWANMSSLYQLYLTSNSLGGTLPASWASMSKMQYLYLQSNSLNGTLSGAWCAMLTLQSIDISYNKLSGVLPAQWGSMINIGSITLTSNSLNGALPDSWSSMSSLTALYLQYNSLTGALPASWANMSKMQYLYLQSNSLNGTLPAAWANMSKMQYLYLQSNSLNGTLPAAWANMSSLYQLYLSHNALTGSLPSLWINFSWLSTLDVSYNMLSGTVPSSWITNMSTLFGYSLRVILSSNCLSGVILAPPTLGRHVWLEICNTHLIAVSNSALTVYACASNANAIHCRNSNESSSLSSSVVPTRTTTTTATIDRSASNSLTLSGSHSQRATATTTATVSNSALSLSSSHSQTTNNDTTTSATLSESPPCGTPFSLETPYSYSSNDSSLVLCCSNDSSVCTTPKTALSVNDNVTNNTFSGGSKWIWSINVLGGDEVPIITCGSVEGVVRVPFCIPSSWRVLNVASNTSINNFSLEMRNASSSQQEHADMVTCGNATTHNAQFDSLLYGTTTMIAFDAVCIGGGGPVLVEVIVRWPLATTAPPTLTSPAVVGASSTSSIVGILSGGAAASSAASTAMLALLTCDAVPPINTVTYFVSVFFDLGLVAVALGNIGVVIAVGALQLVFVTLVHHRRMTAESISHTHRHPLLVDVYLEDSALCRFPALTVQLMGLLLPGSLLGAFGAILQHQPTTSTVVLCCIAVSCVVLAFALQVVVQRRVALPRAMFVQYTTVAVGTSFEKRFLFPAGRWEPMEVSQAFNPLIASMIPGYSQLLIVEMMLACLLGMVSGAFIGGICDSPLLAIVGALHFTYCVFLVVARPHRLPTDRVCVPVIHLLTGVVCVLRYNDPRDVDGNGVSSALQQLLSFVQVLSSLCTVVFHFCRESALRAGDQLRDDNEEELCCVKEEEGITPLMMVLPERASLDDDEQPRSPPCPAALDDIEDFDEVQTLYWDRDGNAKFPQNQSVTDGAKGSQKEIVHAPSSLAFVYAESTGSTEGYFIGSGGIDGHN</sequence>
<feature type="transmembrane region" description="Helical" evidence="8">
    <location>
        <begin position="784"/>
        <end position="817"/>
    </location>
</feature>
<feature type="transmembrane region" description="Helical" evidence="8">
    <location>
        <begin position="963"/>
        <end position="982"/>
    </location>
</feature>
<dbReference type="SUPFAM" id="SSF52058">
    <property type="entry name" value="L domain-like"/>
    <property type="match status" value="1"/>
</dbReference>
<proteinExistence type="predicted"/>
<evidence type="ECO:0000256" key="2">
    <source>
        <dbReference type="ARBA" id="ARBA00022614"/>
    </source>
</evidence>
<evidence type="ECO:0000256" key="8">
    <source>
        <dbReference type="SAM" id="Phobius"/>
    </source>
</evidence>
<keyword evidence="3 8" id="KW-0812">Transmembrane</keyword>
<dbReference type="Gene3D" id="3.80.10.10">
    <property type="entry name" value="Ribonuclease Inhibitor"/>
    <property type="match status" value="3"/>
</dbReference>
<keyword evidence="10" id="KW-1185">Reference proteome</keyword>
<dbReference type="InterPro" id="IPR053038">
    <property type="entry name" value="RLP_Defense"/>
</dbReference>
<dbReference type="InterPro" id="IPR032675">
    <property type="entry name" value="LRR_dom_sf"/>
</dbReference>
<dbReference type="Proteomes" id="UP000051952">
    <property type="component" value="Unassembled WGS sequence"/>
</dbReference>
<feature type="transmembrane region" description="Helical" evidence="8">
    <location>
        <begin position="988"/>
        <end position="1006"/>
    </location>
</feature>
<keyword evidence="6 8" id="KW-0472">Membrane</keyword>
<dbReference type="SMART" id="SM00369">
    <property type="entry name" value="LRR_TYP"/>
    <property type="match status" value="8"/>
</dbReference>
<dbReference type="Pfam" id="PF13855">
    <property type="entry name" value="LRR_8"/>
    <property type="match status" value="2"/>
</dbReference>
<gene>
    <name evidence="9" type="ORF">BSAL_75385</name>
</gene>
<reference evidence="10" key="1">
    <citation type="submission" date="2015-09" db="EMBL/GenBank/DDBJ databases">
        <authorList>
            <consortium name="Pathogen Informatics"/>
        </authorList>
    </citation>
    <scope>NUCLEOTIDE SEQUENCE [LARGE SCALE GENOMIC DNA]</scope>
    <source>
        <strain evidence="10">Lake Konstanz</strain>
    </source>
</reference>
<evidence type="ECO:0000313" key="9">
    <source>
        <dbReference type="EMBL" id="CUI14183.1"/>
    </source>
</evidence>
<dbReference type="VEuPathDB" id="TriTrypDB:BSAL_75385"/>
<feature type="compositionally biased region" description="Low complexity" evidence="7">
    <location>
        <begin position="537"/>
        <end position="558"/>
    </location>
</feature>
<organism evidence="9 10">
    <name type="scientific">Bodo saltans</name>
    <name type="common">Flagellated protozoan</name>
    <dbReference type="NCBI Taxonomy" id="75058"/>
    <lineage>
        <taxon>Eukaryota</taxon>
        <taxon>Discoba</taxon>
        <taxon>Euglenozoa</taxon>
        <taxon>Kinetoplastea</taxon>
        <taxon>Metakinetoplastina</taxon>
        <taxon>Eubodonida</taxon>
        <taxon>Bodonidae</taxon>
        <taxon>Bodo</taxon>
    </lineage>
</organism>
<protein>
    <submittedName>
        <fullName evidence="9">GP46-like surface antigen, putative</fullName>
    </submittedName>
</protein>
<dbReference type="InterPro" id="IPR003591">
    <property type="entry name" value="Leu-rich_rpt_typical-subtyp"/>
</dbReference>
<dbReference type="FunFam" id="3.80.10.10:FF:000095">
    <property type="entry name" value="LRR receptor-like serine/threonine-protein kinase GSO1"/>
    <property type="match status" value="1"/>
</dbReference>
<dbReference type="Pfam" id="PF00560">
    <property type="entry name" value="LRR_1"/>
    <property type="match status" value="1"/>
</dbReference>
<name>A0A0S4KIF1_BODSA</name>
<evidence type="ECO:0000256" key="3">
    <source>
        <dbReference type="ARBA" id="ARBA00022692"/>
    </source>
</evidence>
<evidence type="ECO:0000313" key="10">
    <source>
        <dbReference type="Proteomes" id="UP000051952"/>
    </source>
</evidence>
<comment type="subcellular location">
    <subcellularLocation>
        <location evidence="1">Membrane</location>
    </subcellularLocation>
</comment>
<evidence type="ECO:0000256" key="5">
    <source>
        <dbReference type="ARBA" id="ARBA00022989"/>
    </source>
</evidence>
<feature type="transmembrane region" description="Helical" evidence="8">
    <location>
        <begin position="860"/>
        <end position="879"/>
    </location>
</feature>
<feature type="transmembrane region" description="Helical" evidence="8">
    <location>
        <begin position="885"/>
        <end position="906"/>
    </location>
</feature>
<keyword evidence="4" id="KW-0677">Repeat</keyword>
<feature type="region of interest" description="Disordered" evidence="7">
    <location>
        <begin position="484"/>
        <end position="507"/>
    </location>
</feature>
<evidence type="ECO:0000256" key="6">
    <source>
        <dbReference type="ARBA" id="ARBA00023136"/>
    </source>
</evidence>
<dbReference type="AlphaFoldDB" id="A0A0S4KIF1"/>
<evidence type="ECO:0000256" key="7">
    <source>
        <dbReference type="SAM" id="MobiDB-lite"/>
    </source>
</evidence>
<dbReference type="OrthoDB" id="5959161at2759"/>
<feature type="transmembrane region" description="Helical" evidence="8">
    <location>
        <begin position="39"/>
        <end position="58"/>
    </location>
</feature>
<dbReference type="FunFam" id="3.80.10.10:FF:000129">
    <property type="entry name" value="Leucine-rich repeat receptor-like kinase"/>
    <property type="match status" value="1"/>
</dbReference>
<feature type="region of interest" description="Disordered" evidence="7">
    <location>
        <begin position="537"/>
        <end position="562"/>
    </location>
</feature>
<dbReference type="InterPro" id="IPR001611">
    <property type="entry name" value="Leu-rich_rpt"/>
</dbReference>
<dbReference type="GO" id="GO:0016020">
    <property type="term" value="C:membrane"/>
    <property type="evidence" value="ECO:0007669"/>
    <property type="project" value="UniProtKB-SubCell"/>
</dbReference>
<evidence type="ECO:0000256" key="4">
    <source>
        <dbReference type="ARBA" id="ARBA00022737"/>
    </source>
</evidence>
<keyword evidence="2" id="KW-0433">Leucine-rich repeat</keyword>
<dbReference type="PANTHER" id="PTHR48064">
    <property type="entry name" value="OS01G0750400 PROTEIN"/>
    <property type="match status" value="1"/>
</dbReference>
<accession>A0A0S4KIF1</accession>
<evidence type="ECO:0000256" key="1">
    <source>
        <dbReference type="ARBA" id="ARBA00004370"/>
    </source>
</evidence>